<proteinExistence type="predicted"/>
<dbReference type="AlphaFoldDB" id="A0A1X7AQQ0"/>
<dbReference type="RefSeq" id="WP_087112925.1">
    <property type="nucleotide sequence ID" value="NZ_CBCSCN010000016.1"/>
</dbReference>
<dbReference type="Proteomes" id="UP000196573">
    <property type="component" value="Unassembled WGS sequence"/>
</dbReference>
<reference evidence="2 3" key="1">
    <citation type="submission" date="2017-03" db="EMBL/GenBank/DDBJ databases">
        <authorList>
            <person name="Afonso C.L."/>
            <person name="Miller P.J."/>
            <person name="Scott M.A."/>
            <person name="Spackman E."/>
            <person name="Goraichik I."/>
            <person name="Dimitrov K.M."/>
            <person name="Suarez D.L."/>
            <person name="Swayne D.E."/>
        </authorList>
    </citation>
    <scope>NUCLEOTIDE SEQUENCE [LARGE SCALE GENOMIC DNA]</scope>
    <source>
        <strain evidence="2">SB41UT1</strain>
    </source>
</reference>
<evidence type="ECO:0000313" key="3">
    <source>
        <dbReference type="Proteomes" id="UP000196573"/>
    </source>
</evidence>
<keyword evidence="3" id="KW-1185">Reference proteome</keyword>
<feature type="region of interest" description="Disordered" evidence="1">
    <location>
        <begin position="499"/>
        <end position="521"/>
    </location>
</feature>
<accession>A0A1X7AQQ0</accession>
<sequence>MIGASSSRIITALTYLTGITCLLFTLSGVAQTGKATESDTERSSGLTTSQNSNGSFISYGNSTLYLEGLTKEQLSQSAQQIFWGGIIPGILLGSRPFVSGVLDTVDNDSAVVASTVYGAQTFAGYGLAMMGALANIKNIIDAGMGYTTLSSFFSTLHAGHILNLLGNTYEGYSRSMHEYRRATFTAIALLSYYLSPDSFKGASPRPVYLQDNVSHRLFIQLGLPPQDNNAPYIEFSRTGFNSKSRESRQSPLNRLADTMDQIGLQNLTVFPSTEVTGNQLLLAVNKSTDSPPTLIEMDLNFGRNRYTPWLEESYLNAAELDSEAYFSVFHESLLHQISDALLCTQGACATGVLSDSHDVHKVYRPFRNQITDVHLNTDENSSTPVASLGGQFTLSLDKKALTITSPDATDDLHYQYRLPRWLVSLFNAEITYSARELSLHSLRAALHEGARSLDLNLEAPTRRVRRPEIKHHIYYGYYDEPVARTPSGDYYEMTIPAPSAAHGPSHGPSYNPTPTPLVTETRPAAPMMSSVAPSESSHSSSSLQLSSFSWSDHLFSRPSHAANATHDAYTTGVGDPSATRPAPQPNKRLRPVLDFGQKRNSPKDPLYRFNNAPADPRDSIEGGFGVDNLRKPYAAGIVEDLQVAASRDSDGEPNACIICLEEGSPAEPLYKCPQCRAGMGHLGCLDEYAFNEIQNKHTGYKYSLHWHDLFHLNHEVNVPCSSCKHPLAAQIRWSQIHKHY</sequence>
<dbReference type="EMBL" id="FWPT01000013">
    <property type="protein sequence ID" value="SMA50483.1"/>
    <property type="molecule type" value="Genomic_DNA"/>
</dbReference>
<protein>
    <submittedName>
        <fullName evidence="2">Uncharacterized protein</fullName>
    </submittedName>
</protein>
<feature type="region of interest" description="Disordered" evidence="1">
    <location>
        <begin position="566"/>
        <end position="620"/>
    </location>
</feature>
<feature type="compositionally biased region" description="Polar residues" evidence="1">
    <location>
        <begin position="508"/>
        <end position="518"/>
    </location>
</feature>
<evidence type="ECO:0000313" key="2">
    <source>
        <dbReference type="EMBL" id="SMA50483.1"/>
    </source>
</evidence>
<gene>
    <name evidence="2" type="ORF">EHSB41UT_04294</name>
</gene>
<name>A0A1X7AQQ0_9GAMM</name>
<organism evidence="2 3">
    <name type="scientific">Parendozoicomonas haliclonae</name>
    <dbReference type="NCBI Taxonomy" id="1960125"/>
    <lineage>
        <taxon>Bacteria</taxon>
        <taxon>Pseudomonadati</taxon>
        <taxon>Pseudomonadota</taxon>
        <taxon>Gammaproteobacteria</taxon>
        <taxon>Oceanospirillales</taxon>
        <taxon>Endozoicomonadaceae</taxon>
        <taxon>Parendozoicomonas</taxon>
    </lineage>
</organism>
<evidence type="ECO:0000256" key="1">
    <source>
        <dbReference type="SAM" id="MobiDB-lite"/>
    </source>
</evidence>